<protein>
    <submittedName>
        <fullName evidence="1">Uncharacterized protein</fullName>
    </submittedName>
</protein>
<gene>
    <name evidence="1" type="ORF">OO016_04725</name>
</gene>
<dbReference type="PROSITE" id="PS51257">
    <property type="entry name" value="PROKAR_LIPOPROTEIN"/>
    <property type="match status" value="1"/>
</dbReference>
<accession>A0AAE3ML45</accession>
<name>A0AAE3ML45_9FLAO</name>
<organism evidence="1 2">
    <name type="scientific">Lentiprolixibacter aurantiacus</name>
    <dbReference type="NCBI Taxonomy" id="2993939"/>
    <lineage>
        <taxon>Bacteria</taxon>
        <taxon>Pseudomonadati</taxon>
        <taxon>Bacteroidota</taxon>
        <taxon>Flavobacteriia</taxon>
        <taxon>Flavobacteriales</taxon>
        <taxon>Flavobacteriaceae</taxon>
        <taxon>Lentiprolixibacter</taxon>
    </lineage>
</organism>
<proteinExistence type="predicted"/>
<dbReference type="Proteomes" id="UP001207116">
    <property type="component" value="Unassembled WGS sequence"/>
</dbReference>
<evidence type="ECO:0000313" key="1">
    <source>
        <dbReference type="EMBL" id="MCX2718899.1"/>
    </source>
</evidence>
<dbReference type="AlphaFoldDB" id="A0AAE3ML45"/>
<keyword evidence="2" id="KW-1185">Reference proteome</keyword>
<reference evidence="1" key="1">
    <citation type="submission" date="2022-11" db="EMBL/GenBank/DDBJ databases">
        <title>The characterization of three novel Bacteroidetes species and genomic analysis of their roles in tidal elemental geochemical cycles.</title>
        <authorList>
            <person name="Ma K.-J."/>
        </authorList>
    </citation>
    <scope>NUCLEOTIDE SEQUENCE</scope>
    <source>
        <strain evidence="1">M415</strain>
    </source>
</reference>
<sequence>MKKLLFTTLLLMIIVGCKTEENPQAAARAAAEAAFAKNSQTVLASLEAWQSENVDYSIYADDFLLFDTGFNPEKDEWTKAEMIESDKQLFKIFDFKMLNEPDLLPGVDQETKQMDGSVRHYSEWEVTRSATDSTEAKSGNIRLYQAFNFNEEGKIVYQMGYADFTGLMMYLME</sequence>
<dbReference type="RefSeq" id="WP_266011254.1">
    <property type="nucleotide sequence ID" value="NZ_JAPFQP010000001.1"/>
</dbReference>
<evidence type="ECO:0000313" key="2">
    <source>
        <dbReference type="Proteomes" id="UP001207116"/>
    </source>
</evidence>
<comment type="caution">
    <text evidence="1">The sequence shown here is derived from an EMBL/GenBank/DDBJ whole genome shotgun (WGS) entry which is preliminary data.</text>
</comment>
<dbReference type="EMBL" id="JAPFQP010000001">
    <property type="protein sequence ID" value="MCX2718899.1"/>
    <property type="molecule type" value="Genomic_DNA"/>
</dbReference>